<organism evidence="10 11">
    <name type="scientific">Effusibacillus lacus</name>
    <dbReference type="NCBI Taxonomy" id="1348429"/>
    <lineage>
        <taxon>Bacteria</taxon>
        <taxon>Bacillati</taxon>
        <taxon>Bacillota</taxon>
        <taxon>Bacilli</taxon>
        <taxon>Bacillales</taxon>
        <taxon>Alicyclobacillaceae</taxon>
        <taxon>Effusibacillus</taxon>
    </lineage>
</organism>
<feature type="domain" description="Probable transposase IS891/IS1136/IS1341" evidence="7">
    <location>
        <begin position="159"/>
        <end position="273"/>
    </location>
</feature>
<keyword evidence="6" id="KW-0233">DNA recombination</keyword>
<evidence type="ECO:0000256" key="6">
    <source>
        <dbReference type="ARBA" id="ARBA00023172"/>
    </source>
</evidence>
<evidence type="ECO:0000256" key="1">
    <source>
        <dbReference type="ARBA" id="ARBA00008761"/>
    </source>
</evidence>
<evidence type="ECO:0000256" key="4">
    <source>
        <dbReference type="ARBA" id="ARBA00022833"/>
    </source>
</evidence>
<keyword evidence="5" id="KW-0238">DNA-binding</keyword>
<dbReference type="Proteomes" id="UP000217785">
    <property type="component" value="Unassembled WGS sequence"/>
</dbReference>
<evidence type="ECO:0000259" key="7">
    <source>
        <dbReference type="Pfam" id="PF01385"/>
    </source>
</evidence>
<dbReference type="OrthoDB" id="56768at2"/>
<comment type="similarity">
    <text evidence="1">In the C-terminal section; belongs to the transposase 35 family.</text>
</comment>
<keyword evidence="2" id="KW-0815">Transposition</keyword>
<dbReference type="GO" id="GO:0032196">
    <property type="term" value="P:transposition"/>
    <property type="evidence" value="ECO:0007669"/>
    <property type="project" value="UniProtKB-KW"/>
</dbReference>
<keyword evidence="11" id="KW-1185">Reference proteome</keyword>
<dbReference type="InterPro" id="IPR001959">
    <property type="entry name" value="Transposase"/>
</dbReference>
<dbReference type="EMBL" id="BDUF01000049">
    <property type="protein sequence ID" value="GAX90145.1"/>
    <property type="molecule type" value="Genomic_DNA"/>
</dbReference>
<evidence type="ECO:0000259" key="8">
    <source>
        <dbReference type="Pfam" id="PF07282"/>
    </source>
</evidence>
<evidence type="ECO:0000313" key="11">
    <source>
        <dbReference type="Proteomes" id="UP000217785"/>
    </source>
</evidence>
<dbReference type="NCBIfam" id="TIGR01766">
    <property type="entry name" value="IS200/IS605 family accessory protein TnpB-like domain"/>
    <property type="match status" value="1"/>
</dbReference>
<dbReference type="AlphaFoldDB" id="A0A292YNT5"/>
<dbReference type="NCBIfam" id="NF040570">
    <property type="entry name" value="guided_TnpB"/>
    <property type="match status" value="1"/>
</dbReference>
<dbReference type="GO" id="GO:0046872">
    <property type="term" value="F:metal ion binding"/>
    <property type="evidence" value="ECO:0007669"/>
    <property type="project" value="UniProtKB-KW"/>
</dbReference>
<evidence type="ECO:0000256" key="5">
    <source>
        <dbReference type="ARBA" id="ARBA00023125"/>
    </source>
</evidence>
<dbReference type="InterPro" id="IPR021027">
    <property type="entry name" value="Transposase_put_HTH"/>
</dbReference>
<dbReference type="Pfam" id="PF07282">
    <property type="entry name" value="Cas12f1-like_TNB"/>
    <property type="match status" value="1"/>
</dbReference>
<accession>A0A292YNT5</accession>
<dbReference type="GO" id="GO:0003677">
    <property type="term" value="F:DNA binding"/>
    <property type="evidence" value="ECO:0007669"/>
    <property type="project" value="UniProtKB-KW"/>
</dbReference>
<keyword evidence="4" id="KW-0862">Zinc</keyword>
<dbReference type="InterPro" id="IPR010095">
    <property type="entry name" value="Cas12f1-like_TNB"/>
</dbReference>
<evidence type="ECO:0000313" key="10">
    <source>
        <dbReference type="EMBL" id="GAX90145.1"/>
    </source>
</evidence>
<evidence type="ECO:0000256" key="2">
    <source>
        <dbReference type="ARBA" id="ARBA00022578"/>
    </source>
</evidence>
<comment type="caution">
    <text evidence="10">The sequence shown here is derived from an EMBL/GenBank/DDBJ whole genome shotgun (WGS) entry which is preliminary data.</text>
</comment>
<protein>
    <submittedName>
        <fullName evidence="10">Transposase</fullName>
    </submittedName>
</protein>
<keyword evidence="3" id="KW-0479">Metal-binding</keyword>
<evidence type="ECO:0000256" key="3">
    <source>
        <dbReference type="ARBA" id="ARBA00022723"/>
    </source>
</evidence>
<dbReference type="RefSeq" id="WP_096181853.1">
    <property type="nucleotide sequence ID" value="NZ_BDUF01000049.1"/>
</dbReference>
<dbReference type="Pfam" id="PF12323">
    <property type="entry name" value="HTH_OrfB_IS605"/>
    <property type="match status" value="1"/>
</dbReference>
<proteinExistence type="inferred from homology"/>
<dbReference type="Pfam" id="PF01385">
    <property type="entry name" value="OrfB_IS605"/>
    <property type="match status" value="1"/>
</dbReference>
<feature type="domain" description="Cas12f1-like TNB" evidence="8">
    <location>
        <begin position="285"/>
        <end position="351"/>
    </location>
</feature>
<reference evidence="11" key="1">
    <citation type="submission" date="2017-07" db="EMBL/GenBank/DDBJ databases">
        <title>Draft genome sequence of Effusibacillus lacus strain skLN1.</title>
        <authorList>
            <person name="Watanabe M."/>
            <person name="Kojima H."/>
            <person name="Fukui M."/>
        </authorList>
    </citation>
    <scope>NUCLEOTIDE SEQUENCE [LARGE SCALE GENOMIC DNA]</scope>
    <source>
        <strain evidence="11">skLN1</strain>
    </source>
</reference>
<evidence type="ECO:0000259" key="9">
    <source>
        <dbReference type="Pfam" id="PF12323"/>
    </source>
</evidence>
<feature type="domain" description="Transposase putative helix-turn-helix" evidence="9">
    <location>
        <begin position="1"/>
        <end position="47"/>
    </location>
</feature>
<sequence length="362" mass="42660">MKIHKAYRFKLEPTKEQIRLLKQACGCQRFVYNHYLKKNMEQYEQDKTFVFYHAMATDLPNLKQQFPFLRDAFSQSLQTTLRHLDRAFKNFFKGAAEFPAFKKKNRHDSFTCPQKFRIAEKVIFIPKIGEVRYRKSRQMEGKVKSITITQNCGRWFVSVLTEQEIVEPTPTYENPVGIDVGLKEFVFLSDGTSIANPKYYRQYQEKLAKEQRKLAKKQKFSKNWHKQLRKVQNVHYKIRNSRQDFLHQVSTKIVKNHDIICMEDLHVKGLVKNRKLAKSIADAGWDMLKNMIAYKASWANRTLVQVERFYPSTQECSACGGRKLMPLHLRTYVCESCNTTIDRDYNASLNIERRGLEILGFA</sequence>
<name>A0A292YNT5_9BACL</name>
<gene>
    <name evidence="10" type="ORF">EFBL_1771</name>
</gene>
<dbReference type="GO" id="GO:0006310">
    <property type="term" value="P:DNA recombination"/>
    <property type="evidence" value="ECO:0007669"/>
    <property type="project" value="UniProtKB-KW"/>
</dbReference>